<keyword evidence="2" id="KW-1185">Reference proteome</keyword>
<proteinExistence type="predicted"/>
<protein>
    <submittedName>
        <fullName evidence="1">Uncharacterized protein</fullName>
    </submittedName>
</protein>
<reference evidence="1" key="1">
    <citation type="submission" date="2022-04" db="EMBL/GenBank/DDBJ databases">
        <title>Genome of the entomopathogenic fungus Entomophthora muscae.</title>
        <authorList>
            <person name="Elya C."/>
            <person name="Lovett B.R."/>
            <person name="Lee E."/>
            <person name="Macias A.M."/>
            <person name="Hajek A.E."/>
            <person name="De Bivort B.L."/>
            <person name="Kasson M.T."/>
            <person name="De Fine Licht H.H."/>
            <person name="Stajich J.E."/>
        </authorList>
    </citation>
    <scope>NUCLEOTIDE SEQUENCE</scope>
    <source>
        <strain evidence="1">Berkeley</strain>
    </source>
</reference>
<evidence type="ECO:0000313" key="2">
    <source>
        <dbReference type="Proteomes" id="UP001165960"/>
    </source>
</evidence>
<evidence type="ECO:0000313" key="1">
    <source>
        <dbReference type="EMBL" id="KAJ9088367.1"/>
    </source>
</evidence>
<sequence>MRSNIFILAIAFISAEEAPNMPESLVQDSMPANLPDGLSKSIKKQGITFSLGSQECCGPEVAASRTGPGPDPIPAATQGSQTWHCCDKRAFAKQSPGSPEPQQGYPASSTS</sequence>
<comment type="caution">
    <text evidence="1">The sequence shown here is derived from an EMBL/GenBank/DDBJ whole genome shotgun (WGS) entry which is preliminary data.</text>
</comment>
<dbReference type="EMBL" id="QTSX02000127">
    <property type="protein sequence ID" value="KAJ9088367.1"/>
    <property type="molecule type" value="Genomic_DNA"/>
</dbReference>
<gene>
    <name evidence="1" type="ORF">DSO57_1023959</name>
</gene>
<dbReference type="Proteomes" id="UP001165960">
    <property type="component" value="Unassembled WGS sequence"/>
</dbReference>
<organism evidence="1 2">
    <name type="scientific">Entomophthora muscae</name>
    <dbReference type="NCBI Taxonomy" id="34485"/>
    <lineage>
        <taxon>Eukaryota</taxon>
        <taxon>Fungi</taxon>
        <taxon>Fungi incertae sedis</taxon>
        <taxon>Zoopagomycota</taxon>
        <taxon>Entomophthoromycotina</taxon>
        <taxon>Entomophthoromycetes</taxon>
        <taxon>Entomophthorales</taxon>
        <taxon>Entomophthoraceae</taxon>
        <taxon>Entomophthora</taxon>
    </lineage>
</organism>
<name>A0ACC2UPT9_9FUNG</name>
<accession>A0ACC2UPT9</accession>